<keyword evidence="5" id="KW-0472">Membrane</keyword>
<dbReference type="Gene3D" id="1.20.120.30">
    <property type="entry name" value="Aspartate receptor, ligand-binding domain"/>
    <property type="match status" value="1"/>
</dbReference>
<dbReference type="InterPro" id="IPR003660">
    <property type="entry name" value="HAMP_dom"/>
</dbReference>
<dbReference type="SMART" id="SM00283">
    <property type="entry name" value="MA"/>
    <property type="match status" value="1"/>
</dbReference>
<dbReference type="GO" id="GO:0004888">
    <property type="term" value="F:transmembrane signaling receptor activity"/>
    <property type="evidence" value="ECO:0007669"/>
    <property type="project" value="InterPro"/>
</dbReference>
<dbReference type="Pfam" id="PF12729">
    <property type="entry name" value="4HB_MCP_1"/>
    <property type="match status" value="1"/>
</dbReference>
<dbReference type="GO" id="GO:0016020">
    <property type="term" value="C:membrane"/>
    <property type="evidence" value="ECO:0007669"/>
    <property type="project" value="InterPro"/>
</dbReference>
<gene>
    <name evidence="8" type="ORF">GTO91_09690</name>
</gene>
<dbReference type="PRINTS" id="PR00260">
    <property type="entry name" value="CHEMTRNSDUCR"/>
</dbReference>
<dbReference type="InterPro" id="IPR004090">
    <property type="entry name" value="Chemotax_Me-accpt_rcpt"/>
</dbReference>
<dbReference type="SMART" id="SM00304">
    <property type="entry name" value="HAMP"/>
    <property type="match status" value="1"/>
</dbReference>
<dbReference type="CDD" id="cd11386">
    <property type="entry name" value="MCP_signal"/>
    <property type="match status" value="1"/>
</dbReference>
<evidence type="ECO:0000256" key="5">
    <source>
        <dbReference type="SAM" id="Phobius"/>
    </source>
</evidence>
<evidence type="ECO:0000259" key="7">
    <source>
        <dbReference type="PROSITE" id="PS50885"/>
    </source>
</evidence>
<dbReference type="InterPro" id="IPR024478">
    <property type="entry name" value="HlyB_4HB_MCP"/>
</dbReference>
<accession>A0A845L4L0</accession>
<comment type="caution">
    <text evidence="8">The sequence shown here is derived from an EMBL/GenBank/DDBJ whole genome shotgun (WGS) entry which is preliminary data.</text>
</comment>
<dbReference type="GO" id="GO:0006935">
    <property type="term" value="P:chemotaxis"/>
    <property type="evidence" value="ECO:0007669"/>
    <property type="project" value="InterPro"/>
</dbReference>
<feature type="transmembrane region" description="Helical" evidence="5">
    <location>
        <begin position="13"/>
        <end position="35"/>
    </location>
</feature>
<keyword evidence="1 3" id="KW-0807">Transducer</keyword>
<dbReference type="PROSITE" id="PS50885">
    <property type="entry name" value="HAMP"/>
    <property type="match status" value="1"/>
</dbReference>
<evidence type="ECO:0000256" key="1">
    <source>
        <dbReference type="ARBA" id="ARBA00023224"/>
    </source>
</evidence>
<dbReference type="InterPro" id="IPR004089">
    <property type="entry name" value="MCPsignal_dom"/>
</dbReference>
<dbReference type="Proteomes" id="UP000463470">
    <property type="component" value="Unassembled WGS sequence"/>
</dbReference>
<dbReference type="InterPro" id="IPR047347">
    <property type="entry name" value="YvaQ-like_sensor"/>
</dbReference>
<keyword evidence="9" id="KW-1185">Reference proteome</keyword>
<reference evidence="8 9" key="1">
    <citation type="submission" date="2020-01" db="EMBL/GenBank/DDBJ databases">
        <title>Whole-genome sequence of Heliobacterium undosum DSM 13378.</title>
        <authorList>
            <person name="Kyndt J.A."/>
            <person name="Meyer T.E."/>
        </authorList>
    </citation>
    <scope>NUCLEOTIDE SEQUENCE [LARGE SCALE GENOMIC DNA]</scope>
    <source>
        <strain evidence="8 9">DSM 13378</strain>
    </source>
</reference>
<feature type="transmembrane region" description="Helical" evidence="5">
    <location>
        <begin position="190"/>
        <end position="210"/>
    </location>
</feature>
<dbReference type="Pfam" id="PF13682">
    <property type="entry name" value="CZB"/>
    <property type="match status" value="1"/>
</dbReference>
<keyword evidence="5" id="KW-1133">Transmembrane helix</keyword>
<keyword evidence="4" id="KW-0175">Coiled coil</keyword>
<name>A0A845L4L0_9FIRM</name>
<protein>
    <submittedName>
        <fullName evidence="8">HAMP domain-containing protein</fullName>
    </submittedName>
</protein>
<evidence type="ECO:0000256" key="4">
    <source>
        <dbReference type="SAM" id="Coils"/>
    </source>
</evidence>
<feature type="domain" description="HAMP" evidence="7">
    <location>
        <begin position="212"/>
        <end position="264"/>
    </location>
</feature>
<dbReference type="PROSITE" id="PS50111">
    <property type="entry name" value="CHEMOTAXIS_TRANSDUC_2"/>
    <property type="match status" value="1"/>
</dbReference>
<dbReference type="GO" id="GO:0007165">
    <property type="term" value="P:signal transduction"/>
    <property type="evidence" value="ECO:0007669"/>
    <property type="project" value="UniProtKB-KW"/>
</dbReference>
<dbReference type="Gene3D" id="6.10.340.10">
    <property type="match status" value="1"/>
</dbReference>
<dbReference type="PANTHER" id="PTHR32089:SF112">
    <property type="entry name" value="LYSOZYME-LIKE PROTEIN-RELATED"/>
    <property type="match status" value="1"/>
</dbReference>
<dbReference type="SUPFAM" id="SSF58104">
    <property type="entry name" value="Methyl-accepting chemotaxis protein (MCP) signaling domain"/>
    <property type="match status" value="2"/>
</dbReference>
<organism evidence="8 9">
    <name type="scientific">Heliomicrobium undosum</name>
    <dbReference type="NCBI Taxonomy" id="121734"/>
    <lineage>
        <taxon>Bacteria</taxon>
        <taxon>Bacillati</taxon>
        <taxon>Bacillota</taxon>
        <taxon>Clostridia</taxon>
        <taxon>Eubacteriales</taxon>
        <taxon>Heliobacteriaceae</taxon>
        <taxon>Heliomicrobium</taxon>
    </lineage>
</organism>
<sequence length="690" mass="76134">MSWLNKLKISNKLLVYTLFVLGFLIVMGGVNYYFLSLITRDAQEMYRDRLLPVEWMGEVRALARDNEAKMWEIIITRDGELKKTLVQGIDKNTAVINDLQERYKQTRLDDFEIQKMAELETSLGYTRSVRKMVIQLALEGRTEEATAVFRGNQFEFTKVISMRQEIAEHNQQVAEGLYHEIEKLTNQTNITVIITTALLMLVCYLIGSLITRSLTAPISELQMCMTRVGAGDLTAYGNVRSTDEVGQMTATFNQMVGNQADTVGMIREAAENLAASSQELAASSEEVSASIQEIANNIHSVTDETEQGNQAIVDASSVLLELSSLIQIARTQAQKASENSHVMIEAADTGKETVAETIGRMRRIKEKTVETEEIMSTLGEYSKQIRTISDMITGIAEQTNLLAFNASIEAARAGEAGRGFAVVADEVRKLAEQSNKGAWEVSQLIGKITESTTAAVAATVQSREEADAGVIVVQKAGKALENILDAVRHTEQAVQNIVSVTAENVASSDKIVKLIDSVATAIENVNIHIHEVSAAVEETTAAMETIAAGSEETSAVANELMNSIHRFKIENDGSLTSVQILTKAKSDHLLWKLRIENMLKGVIEIQPDEVNSHQECRLGRWYFGDNALKGDPDFIAMDGPHHKVHDCAVKAVIAFHAGNRAEAERQYKELEQNSEMVLGLLDRLIEKVGR</sequence>
<dbReference type="InterPro" id="IPR025991">
    <property type="entry name" value="Chemoreceptor_zinc-bind_dom"/>
</dbReference>
<dbReference type="EMBL" id="WXEY01000008">
    <property type="protein sequence ID" value="MZP29975.1"/>
    <property type="molecule type" value="Genomic_DNA"/>
</dbReference>
<evidence type="ECO:0000313" key="8">
    <source>
        <dbReference type="EMBL" id="MZP29975.1"/>
    </source>
</evidence>
<comment type="similarity">
    <text evidence="2">Belongs to the methyl-accepting chemotaxis (MCP) protein family.</text>
</comment>
<proteinExistence type="inferred from homology"/>
<dbReference type="Pfam" id="PF00672">
    <property type="entry name" value="HAMP"/>
    <property type="match status" value="1"/>
</dbReference>
<evidence type="ECO:0000259" key="6">
    <source>
        <dbReference type="PROSITE" id="PS50111"/>
    </source>
</evidence>
<dbReference type="OrthoDB" id="5392220at2"/>
<dbReference type="CDD" id="cd19411">
    <property type="entry name" value="MCP2201-like_sensor"/>
    <property type="match status" value="1"/>
</dbReference>
<dbReference type="AlphaFoldDB" id="A0A845L4L0"/>
<dbReference type="Pfam" id="PF00015">
    <property type="entry name" value="MCPsignal"/>
    <property type="match status" value="1"/>
</dbReference>
<feature type="coiled-coil region" evidence="4">
    <location>
        <begin position="653"/>
        <end position="687"/>
    </location>
</feature>
<evidence type="ECO:0000313" key="9">
    <source>
        <dbReference type="Proteomes" id="UP000463470"/>
    </source>
</evidence>
<dbReference type="PANTHER" id="PTHR32089">
    <property type="entry name" value="METHYL-ACCEPTING CHEMOTAXIS PROTEIN MCPB"/>
    <property type="match status" value="1"/>
</dbReference>
<evidence type="ECO:0000256" key="3">
    <source>
        <dbReference type="PROSITE-ProRule" id="PRU00284"/>
    </source>
</evidence>
<evidence type="ECO:0000256" key="2">
    <source>
        <dbReference type="ARBA" id="ARBA00029447"/>
    </source>
</evidence>
<dbReference type="Gene3D" id="1.10.287.950">
    <property type="entry name" value="Methyl-accepting chemotaxis protein"/>
    <property type="match status" value="1"/>
</dbReference>
<dbReference type="RefSeq" id="WP_161258358.1">
    <property type="nucleotide sequence ID" value="NZ_WXEY01000008.1"/>
</dbReference>
<keyword evidence="5" id="KW-0812">Transmembrane</keyword>
<dbReference type="CDD" id="cd06225">
    <property type="entry name" value="HAMP"/>
    <property type="match status" value="1"/>
</dbReference>
<feature type="domain" description="Methyl-accepting transducer" evidence="6">
    <location>
        <begin position="283"/>
        <end position="519"/>
    </location>
</feature>